<dbReference type="EMBL" id="OU963919">
    <property type="protein sequence ID" value="CAH2987591.1"/>
    <property type="molecule type" value="Genomic_DNA"/>
</dbReference>
<evidence type="ECO:0000256" key="2">
    <source>
        <dbReference type="ARBA" id="ARBA00009037"/>
    </source>
</evidence>
<feature type="transmembrane region" description="Helical" evidence="7">
    <location>
        <begin position="443"/>
        <end position="469"/>
    </location>
</feature>
<feature type="region of interest" description="Disordered" evidence="6">
    <location>
        <begin position="365"/>
        <end position="432"/>
    </location>
</feature>
<protein>
    <recommendedName>
        <fullName evidence="9">V-type proton ATPase subunit S1/VOA1 transmembrane domain-containing protein</fullName>
    </recommendedName>
</protein>
<feature type="compositionally biased region" description="Acidic residues" evidence="6">
    <location>
        <begin position="387"/>
        <end position="396"/>
    </location>
</feature>
<evidence type="ECO:0000256" key="8">
    <source>
        <dbReference type="SAM" id="SignalP"/>
    </source>
</evidence>
<gene>
    <name evidence="10" type="ORF">CHILSU_LOCUS7174</name>
</gene>
<evidence type="ECO:0000313" key="10">
    <source>
        <dbReference type="EMBL" id="CAH2987591.1"/>
    </source>
</evidence>
<evidence type="ECO:0000256" key="1">
    <source>
        <dbReference type="ARBA" id="ARBA00004167"/>
    </source>
</evidence>
<dbReference type="InterPro" id="IPR008388">
    <property type="entry name" value="Ac45_acc_su"/>
</dbReference>
<keyword evidence="4 7" id="KW-1133">Transmembrane helix</keyword>
<evidence type="ECO:0000259" key="9">
    <source>
        <dbReference type="Pfam" id="PF20520"/>
    </source>
</evidence>
<comment type="subcellular location">
    <subcellularLocation>
        <location evidence="1">Membrane</location>
        <topology evidence="1">Single-pass membrane protein</topology>
    </subcellularLocation>
</comment>
<keyword evidence="5 7" id="KW-0472">Membrane</keyword>
<dbReference type="Pfam" id="PF20520">
    <property type="entry name" value="Ac45-VOA1_TM"/>
    <property type="match status" value="1"/>
</dbReference>
<feature type="signal peptide" evidence="8">
    <location>
        <begin position="1"/>
        <end position="19"/>
    </location>
</feature>
<feature type="compositionally biased region" description="Polar residues" evidence="6">
    <location>
        <begin position="365"/>
        <end position="376"/>
    </location>
</feature>
<evidence type="ECO:0000256" key="6">
    <source>
        <dbReference type="SAM" id="MobiDB-lite"/>
    </source>
</evidence>
<evidence type="ECO:0000313" key="11">
    <source>
        <dbReference type="Proteomes" id="UP001153292"/>
    </source>
</evidence>
<evidence type="ECO:0000256" key="7">
    <source>
        <dbReference type="SAM" id="Phobius"/>
    </source>
</evidence>
<reference evidence="10" key="1">
    <citation type="submission" date="2021-12" db="EMBL/GenBank/DDBJ databases">
        <authorList>
            <person name="King R."/>
        </authorList>
    </citation>
    <scope>NUCLEOTIDE SEQUENCE</scope>
</reference>
<keyword evidence="8" id="KW-0732">Signal</keyword>
<feature type="compositionally biased region" description="Basic and acidic residues" evidence="6">
    <location>
        <begin position="377"/>
        <end position="386"/>
    </location>
</feature>
<evidence type="ECO:0000256" key="3">
    <source>
        <dbReference type="ARBA" id="ARBA00022692"/>
    </source>
</evidence>
<evidence type="ECO:0000256" key="5">
    <source>
        <dbReference type="ARBA" id="ARBA00023136"/>
    </source>
</evidence>
<accession>A0ABN8L8D8</accession>
<dbReference type="Proteomes" id="UP001153292">
    <property type="component" value="Chromosome 26"/>
</dbReference>
<dbReference type="InterPro" id="IPR046756">
    <property type="entry name" value="VAS1/VOA1_TM"/>
</dbReference>
<keyword evidence="3 7" id="KW-0812">Transmembrane</keyword>
<keyword evidence="11" id="KW-1185">Reference proteome</keyword>
<feature type="domain" description="V-type proton ATPase subunit S1/VOA1 transmembrane" evidence="9">
    <location>
        <begin position="442"/>
        <end position="480"/>
    </location>
</feature>
<dbReference type="PANTHER" id="PTHR12471">
    <property type="entry name" value="VACUOLAR ATP SYNTHASE SUBUNIT S1"/>
    <property type="match status" value="1"/>
</dbReference>
<proteinExistence type="inferred from homology"/>
<dbReference type="PANTHER" id="PTHR12471:SF7">
    <property type="entry name" value="V-TYPE PROTON ATPASE SUBUNIT S1"/>
    <property type="match status" value="1"/>
</dbReference>
<name>A0ABN8L8D8_CHISP</name>
<sequence>MLIIIIFLLSSYPFQPVLCDRDIIPVFLIDHSSVLDDVNIEPNPFSKISTAFFADIVHGVIKKSEVVIVFVEDQLSVEDISTKDALGTPYRNLQVGLIEKKVKYLPKVIDPYKLLNQVFQPHQFNVFHLSSGMNLKMLEGKFKHLYIFFRDGKNETRAEVLRRHDLIMREVYTVMKQLVNGPVFAFYTGKMNPVQREKVEFVPIAPLEETKFPGVMVVTDGALYRFVGVFASTFTRRAVFNQIPMVAEETSNSESLSTKMAYSDFDLQFNFLLREKDWLLDTVALLEGGEEVGRTTMSVGAPWHHAFYCGEPLVIINNRDGSSVTISEYKIQPRRHRRIGCQIGGRRDDMNAAVGARFLRSATTNIQGSAESMNRSNADKARRQSEDDPPSLDDTDYNFPPQETPPADTEITESTPTPVAKPENPSDEQECEDFGHTVSCGPYFSVGILSSLFVIGISLLILSFGVVALMSCKANDTYDDPHGKILVLGLER</sequence>
<organism evidence="10 11">
    <name type="scientific">Chilo suppressalis</name>
    <name type="common">Asiatic rice borer moth</name>
    <dbReference type="NCBI Taxonomy" id="168631"/>
    <lineage>
        <taxon>Eukaryota</taxon>
        <taxon>Metazoa</taxon>
        <taxon>Ecdysozoa</taxon>
        <taxon>Arthropoda</taxon>
        <taxon>Hexapoda</taxon>
        <taxon>Insecta</taxon>
        <taxon>Pterygota</taxon>
        <taxon>Neoptera</taxon>
        <taxon>Endopterygota</taxon>
        <taxon>Lepidoptera</taxon>
        <taxon>Glossata</taxon>
        <taxon>Ditrysia</taxon>
        <taxon>Pyraloidea</taxon>
        <taxon>Crambidae</taxon>
        <taxon>Crambinae</taxon>
        <taxon>Chilo</taxon>
    </lineage>
</organism>
<comment type="similarity">
    <text evidence="2">Belongs to the vacuolar ATPase subunit S1 family.</text>
</comment>
<evidence type="ECO:0000256" key="4">
    <source>
        <dbReference type="ARBA" id="ARBA00022989"/>
    </source>
</evidence>
<feature type="chain" id="PRO_5046810718" description="V-type proton ATPase subunit S1/VOA1 transmembrane domain-containing protein" evidence="8">
    <location>
        <begin position="20"/>
        <end position="492"/>
    </location>
</feature>